<evidence type="ECO:0000256" key="3">
    <source>
        <dbReference type="ARBA" id="ARBA00022475"/>
    </source>
</evidence>
<feature type="transmembrane region" description="Helical" evidence="7">
    <location>
        <begin position="130"/>
        <end position="154"/>
    </location>
</feature>
<feature type="transmembrane region" description="Helical" evidence="7">
    <location>
        <begin position="40"/>
        <end position="61"/>
    </location>
</feature>
<sequence>MMNSARTFTALAVTALTFATLQSLLVPVLPVIQQDLHTDAAGATWTLTAWLITAAVATPLLGRIGDLAGKRRIFLVTVAAVGVGSVVAALAPTLGVLLAARVLQGLGGAMFPLAFGILRDTFPAARLPAGIGAFSALTAVGAGLGTVLAGPLAAALGWRGLFLIPLVGMLVGAVLTLRWVPDSTTRAGGRVNVPAAVLLAGWLVALLLPLSSGAQWGWGSPAVIGLFVLAAVLVAAWALVELRSRTPLVDLRTLAAPALWSTNLAAVFFGAAMFGVFAYFPRFAQTPASSGYGLGLTVGESGLLMLPMLITMAAMGFLAGPLTRFVEPRRQLIAAALLLALPTASLALFHHNAWQLGTAAAFFGIGLGAGFAAMTTVVVQNVPPTETGVASGVNANLRTIGSALGTVLLTAIVTGTAGPTGIPTESGYEYGFLTLAALAVVSALIVITARPHRRPAPAPVEALTPEPV</sequence>
<comment type="caution">
    <text evidence="9">The sequence shown here is derived from an EMBL/GenBank/DDBJ whole genome shotgun (WGS) entry which is preliminary data.</text>
</comment>
<name>A0A3N1CZ74_9ACTN</name>
<evidence type="ECO:0000256" key="2">
    <source>
        <dbReference type="ARBA" id="ARBA00022448"/>
    </source>
</evidence>
<feature type="transmembrane region" description="Helical" evidence="7">
    <location>
        <begin position="222"/>
        <end position="242"/>
    </location>
</feature>
<keyword evidence="6 7" id="KW-0472">Membrane</keyword>
<organism evidence="9 10">
    <name type="scientific">Actinocorallia herbida</name>
    <dbReference type="NCBI Taxonomy" id="58109"/>
    <lineage>
        <taxon>Bacteria</taxon>
        <taxon>Bacillati</taxon>
        <taxon>Actinomycetota</taxon>
        <taxon>Actinomycetes</taxon>
        <taxon>Streptosporangiales</taxon>
        <taxon>Thermomonosporaceae</taxon>
        <taxon>Actinocorallia</taxon>
    </lineage>
</organism>
<evidence type="ECO:0000256" key="7">
    <source>
        <dbReference type="SAM" id="Phobius"/>
    </source>
</evidence>
<dbReference type="Pfam" id="PF07690">
    <property type="entry name" value="MFS_1"/>
    <property type="match status" value="1"/>
</dbReference>
<evidence type="ECO:0000256" key="4">
    <source>
        <dbReference type="ARBA" id="ARBA00022692"/>
    </source>
</evidence>
<evidence type="ECO:0000256" key="6">
    <source>
        <dbReference type="ARBA" id="ARBA00023136"/>
    </source>
</evidence>
<dbReference type="AlphaFoldDB" id="A0A3N1CZ74"/>
<keyword evidence="3" id="KW-1003">Cell membrane</keyword>
<dbReference type="Gene3D" id="1.20.1250.20">
    <property type="entry name" value="MFS general substrate transporter like domains"/>
    <property type="match status" value="2"/>
</dbReference>
<dbReference type="InterPro" id="IPR020846">
    <property type="entry name" value="MFS_dom"/>
</dbReference>
<reference evidence="9 10" key="1">
    <citation type="submission" date="2018-11" db="EMBL/GenBank/DDBJ databases">
        <title>Sequencing the genomes of 1000 actinobacteria strains.</title>
        <authorList>
            <person name="Klenk H.-P."/>
        </authorList>
    </citation>
    <scope>NUCLEOTIDE SEQUENCE [LARGE SCALE GENOMIC DNA]</scope>
    <source>
        <strain evidence="9 10">DSM 44254</strain>
    </source>
</reference>
<feature type="transmembrane region" description="Helical" evidence="7">
    <location>
        <begin position="73"/>
        <end position="92"/>
    </location>
</feature>
<keyword evidence="4 7" id="KW-0812">Transmembrane</keyword>
<dbReference type="Proteomes" id="UP000272400">
    <property type="component" value="Unassembled WGS sequence"/>
</dbReference>
<feature type="domain" description="Major facilitator superfamily (MFS) profile" evidence="8">
    <location>
        <begin position="7"/>
        <end position="454"/>
    </location>
</feature>
<keyword evidence="2" id="KW-0813">Transport</keyword>
<feature type="transmembrane region" description="Helical" evidence="7">
    <location>
        <begin position="98"/>
        <end position="118"/>
    </location>
</feature>
<evidence type="ECO:0000259" key="8">
    <source>
        <dbReference type="PROSITE" id="PS50850"/>
    </source>
</evidence>
<dbReference type="GO" id="GO:0022857">
    <property type="term" value="F:transmembrane transporter activity"/>
    <property type="evidence" value="ECO:0007669"/>
    <property type="project" value="InterPro"/>
</dbReference>
<dbReference type="EMBL" id="RJKE01000001">
    <property type="protein sequence ID" value="ROO86594.1"/>
    <property type="molecule type" value="Genomic_DNA"/>
</dbReference>
<dbReference type="PANTHER" id="PTHR42718:SF46">
    <property type="entry name" value="BLR6921 PROTEIN"/>
    <property type="match status" value="1"/>
</dbReference>
<evidence type="ECO:0000256" key="1">
    <source>
        <dbReference type="ARBA" id="ARBA00004651"/>
    </source>
</evidence>
<dbReference type="InterPro" id="IPR011701">
    <property type="entry name" value="MFS"/>
</dbReference>
<dbReference type="PROSITE" id="PS50850">
    <property type="entry name" value="MFS"/>
    <property type="match status" value="1"/>
</dbReference>
<evidence type="ECO:0000313" key="10">
    <source>
        <dbReference type="Proteomes" id="UP000272400"/>
    </source>
</evidence>
<feature type="transmembrane region" description="Helical" evidence="7">
    <location>
        <begin position="301"/>
        <end position="320"/>
    </location>
</feature>
<dbReference type="SUPFAM" id="SSF103473">
    <property type="entry name" value="MFS general substrate transporter"/>
    <property type="match status" value="2"/>
</dbReference>
<evidence type="ECO:0000313" key="9">
    <source>
        <dbReference type="EMBL" id="ROO86594.1"/>
    </source>
</evidence>
<dbReference type="InterPro" id="IPR001958">
    <property type="entry name" value="Tet-R_TetA/multi-R_MdtG-like"/>
</dbReference>
<feature type="transmembrane region" description="Helical" evidence="7">
    <location>
        <begin position="356"/>
        <end position="379"/>
    </location>
</feature>
<protein>
    <submittedName>
        <fullName evidence="9">MFS transporter</fullName>
    </submittedName>
</protein>
<dbReference type="GO" id="GO:0005886">
    <property type="term" value="C:plasma membrane"/>
    <property type="evidence" value="ECO:0007669"/>
    <property type="project" value="UniProtKB-SubCell"/>
</dbReference>
<dbReference type="PRINTS" id="PR01035">
    <property type="entry name" value="TCRTETA"/>
</dbReference>
<feature type="transmembrane region" description="Helical" evidence="7">
    <location>
        <begin position="254"/>
        <end position="281"/>
    </location>
</feature>
<comment type="subcellular location">
    <subcellularLocation>
        <location evidence="1">Cell membrane</location>
        <topology evidence="1">Multi-pass membrane protein</topology>
    </subcellularLocation>
</comment>
<feature type="transmembrane region" description="Helical" evidence="7">
    <location>
        <begin position="430"/>
        <end position="449"/>
    </location>
</feature>
<dbReference type="InterPro" id="IPR036259">
    <property type="entry name" value="MFS_trans_sf"/>
</dbReference>
<dbReference type="PANTHER" id="PTHR42718">
    <property type="entry name" value="MAJOR FACILITATOR SUPERFAMILY MULTIDRUG TRANSPORTER MFSC"/>
    <property type="match status" value="1"/>
</dbReference>
<evidence type="ECO:0000256" key="5">
    <source>
        <dbReference type="ARBA" id="ARBA00022989"/>
    </source>
</evidence>
<proteinExistence type="predicted"/>
<feature type="transmembrane region" description="Helical" evidence="7">
    <location>
        <begin position="160"/>
        <end position="179"/>
    </location>
</feature>
<keyword evidence="10" id="KW-1185">Reference proteome</keyword>
<dbReference type="OrthoDB" id="4484751at2"/>
<accession>A0A3N1CZ74</accession>
<feature type="transmembrane region" description="Helical" evidence="7">
    <location>
        <begin position="191"/>
        <end position="210"/>
    </location>
</feature>
<feature type="transmembrane region" description="Helical" evidence="7">
    <location>
        <begin position="332"/>
        <end position="350"/>
    </location>
</feature>
<feature type="transmembrane region" description="Helical" evidence="7">
    <location>
        <begin position="400"/>
        <end position="418"/>
    </location>
</feature>
<gene>
    <name evidence="9" type="ORF">EDD29_4167</name>
</gene>
<dbReference type="CDD" id="cd17504">
    <property type="entry name" value="MFS_MMR_MDR_like"/>
    <property type="match status" value="1"/>
</dbReference>
<keyword evidence="5 7" id="KW-1133">Transmembrane helix</keyword>